<protein>
    <submittedName>
        <fullName evidence="1">Uncharacterized protein</fullName>
    </submittedName>
</protein>
<dbReference type="OrthoDB" id="7307983at2"/>
<dbReference type="EMBL" id="SNXW01000022">
    <property type="protein sequence ID" value="TDP78640.1"/>
    <property type="molecule type" value="Genomic_DNA"/>
</dbReference>
<accession>A0A4R6QZB6</accession>
<keyword evidence="2" id="KW-1185">Reference proteome</keyword>
<sequence>MRLEREIQDWIVQLVDENGWSGGSNLYSVLRYDSSPLSQEMKAQVERFDVAALAPSRHRAVPEACRVLRSLVEPRLLSSDTNIAVIPGQTLKPDLVLEDVISGAYVIVELKRSKKAAREFATELLAYANCLIQQRPGSTVFLVLVSTSWAPLEQFAFAELARRNIPVLALEYREEPPGEGSPTLWVRSDLLPIASVNSFPSNALLVDTKVFWLPQSWQLGWSNSAPWMNRIEHAVGALVREAEQGHASGFVLIWYLPHEVPSQVGNRPEVRVFVSVAIRNPSHSKAYDEFNDEQESRDFTRPHDPYASIDDTAVRLLLNLELGRGVQSFSSESEGTWDDLRARLERENACILRFDGFGEIGYQVSRWRTQKRYSLHPLVPDITVLPAWHPLTWLAALESLIDLGEQEDGDSLAWHAFRLGEGLSKIANPYLAPHKGRHFGNTAAQARFARTWCDFFATHKGAPNLSTQIDNSGFRCPQIQQELAIRFASSRIAEEGELANLCFALGYQAGSGCDNIDYLVSQRHKLRNDGICLPQKLDARLDELDRHYKQRFRPSTTMWVPPRSER</sequence>
<name>A0A4R6QZB6_9BURK</name>
<organism evidence="1 2">
    <name type="scientific">Aquabacterium commune</name>
    <dbReference type="NCBI Taxonomy" id="70586"/>
    <lineage>
        <taxon>Bacteria</taxon>
        <taxon>Pseudomonadati</taxon>
        <taxon>Pseudomonadota</taxon>
        <taxon>Betaproteobacteria</taxon>
        <taxon>Burkholderiales</taxon>
        <taxon>Aquabacterium</taxon>
    </lineage>
</organism>
<dbReference type="Proteomes" id="UP000294593">
    <property type="component" value="Unassembled WGS sequence"/>
</dbReference>
<dbReference type="AlphaFoldDB" id="A0A4R6QZB6"/>
<reference evidence="1 2" key="1">
    <citation type="submission" date="2019-03" db="EMBL/GenBank/DDBJ databases">
        <title>Genomic Encyclopedia of Type Strains, Phase IV (KMG-IV): sequencing the most valuable type-strain genomes for metagenomic binning, comparative biology and taxonomic classification.</title>
        <authorList>
            <person name="Goeker M."/>
        </authorList>
    </citation>
    <scope>NUCLEOTIDE SEQUENCE [LARGE SCALE GENOMIC DNA]</scope>
    <source>
        <strain evidence="1 2">DSM 11901</strain>
    </source>
</reference>
<dbReference type="RefSeq" id="WP_133611365.1">
    <property type="nucleotide sequence ID" value="NZ_SNXW01000022.1"/>
</dbReference>
<evidence type="ECO:0000313" key="2">
    <source>
        <dbReference type="Proteomes" id="UP000294593"/>
    </source>
</evidence>
<proteinExistence type="predicted"/>
<evidence type="ECO:0000313" key="1">
    <source>
        <dbReference type="EMBL" id="TDP78640.1"/>
    </source>
</evidence>
<gene>
    <name evidence="1" type="ORF">EV672_1227</name>
</gene>
<comment type="caution">
    <text evidence="1">The sequence shown here is derived from an EMBL/GenBank/DDBJ whole genome shotgun (WGS) entry which is preliminary data.</text>
</comment>